<organism evidence="2 3">
    <name type="scientific">Rhodopseudomonas telluris</name>
    <dbReference type="NCBI Taxonomy" id="644215"/>
    <lineage>
        <taxon>Bacteria</taxon>
        <taxon>Pseudomonadati</taxon>
        <taxon>Pseudomonadota</taxon>
        <taxon>Alphaproteobacteria</taxon>
        <taxon>Hyphomicrobiales</taxon>
        <taxon>Nitrobacteraceae</taxon>
        <taxon>Rhodopseudomonas</taxon>
    </lineage>
</organism>
<keyword evidence="1" id="KW-0472">Membrane</keyword>
<dbReference type="EMBL" id="JBHLWM010000001">
    <property type="protein sequence ID" value="MFC0239011.1"/>
    <property type="molecule type" value="Genomic_DNA"/>
</dbReference>
<dbReference type="Proteomes" id="UP001589775">
    <property type="component" value="Unassembled WGS sequence"/>
</dbReference>
<keyword evidence="1" id="KW-0812">Transmembrane</keyword>
<evidence type="ECO:0000256" key="1">
    <source>
        <dbReference type="SAM" id="Phobius"/>
    </source>
</evidence>
<keyword evidence="1" id="KW-1133">Transmembrane helix</keyword>
<evidence type="ECO:0000313" key="2">
    <source>
        <dbReference type="EMBL" id="MFC0239011.1"/>
    </source>
</evidence>
<protein>
    <submittedName>
        <fullName evidence="2">Uncharacterized protein</fullName>
    </submittedName>
</protein>
<sequence length="46" mass="5077">MMNFDMLLIAAGALSTVVILFGVVIMSDHEAEHQHARAAFPPRRPD</sequence>
<evidence type="ECO:0000313" key="3">
    <source>
        <dbReference type="Proteomes" id="UP001589775"/>
    </source>
</evidence>
<reference evidence="2 3" key="1">
    <citation type="submission" date="2024-09" db="EMBL/GenBank/DDBJ databases">
        <authorList>
            <person name="Sun Q."/>
            <person name="Mori K."/>
        </authorList>
    </citation>
    <scope>NUCLEOTIDE SEQUENCE [LARGE SCALE GENOMIC DNA]</scope>
    <source>
        <strain evidence="2 3">KCTC 23279</strain>
    </source>
</reference>
<dbReference type="RefSeq" id="WP_378383422.1">
    <property type="nucleotide sequence ID" value="NZ_JBHLWM010000001.1"/>
</dbReference>
<accession>A0ABV6ELC3</accession>
<feature type="transmembrane region" description="Helical" evidence="1">
    <location>
        <begin position="6"/>
        <end position="27"/>
    </location>
</feature>
<keyword evidence="3" id="KW-1185">Reference proteome</keyword>
<proteinExistence type="predicted"/>
<gene>
    <name evidence="2" type="ORF">ACFFJ6_00970</name>
</gene>
<comment type="caution">
    <text evidence="2">The sequence shown here is derived from an EMBL/GenBank/DDBJ whole genome shotgun (WGS) entry which is preliminary data.</text>
</comment>
<name>A0ABV6ELC3_9BRAD</name>